<keyword evidence="1" id="KW-1133">Transmembrane helix</keyword>
<keyword evidence="1" id="KW-0812">Transmembrane</keyword>
<sequence length="133" mass="15213">MFTETLLVETQCGAKKKKRKNKRKKKLASYVIDICFNFRTIMRKVTRKRICERSFAIFLIISAVLHGSVKIQPLHALSLSLTHPLSLCAVSLVVFFLFFFLLLFVDGAGHFAYIAPFLSFSFLLPLCLCLLHI</sequence>
<feature type="transmembrane region" description="Helical" evidence="1">
    <location>
        <begin position="85"/>
        <end position="105"/>
    </location>
</feature>
<keyword evidence="1" id="KW-0472">Membrane</keyword>
<dbReference type="AlphaFoldDB" id="G0UR08"/>
<gene>
    <name evidence="2" type="ORF">TCIL3000_8_230</name>
</gene>
<evidence type="ECO:0000313" key="2">
    <source>
        <dbReference type="EMBL" id="CCC91819.1"/>
    </source>
</evidence>
<name>G0UR08_TRYCI</name>
<protein>
    <submittedName>
        <fullName evidence="2">Uncharacterized protein</fullName>
    </submittedName>
</protein>
<feature type="transmembrane region" description="Helical" evidence="1">
    <location>
        <begin position="111"/>
        <end position="131"/>
    </location>
</feature>
<evidence type="ECO:0000256" key="1">
    <source>
        <dbReference type="SAM" id="Phobius"/>
    </source>
</evidence>
<accession>G0UR08</accession>
<feature type="transmembrane region" description="Helical" evidence="1">
    <location>
        <begin position="54"/>
        <end position="73"/>
    </location>
</feature>
<reference evidence="2" key="1">
    <citation type="journal article" date="2012" name="Proc. Natl. Acad. Sci. U.S.A.">
        <title>Antigenic diversity is generated by distinct evolutionary mechanisms in African trypanosome species.</title>
        <authorList>
            <person name="Jackson A.P."/>
            <person name="Berry A."/>
            <person name="Aslett M."/>
            <person name="Allison H.C."/>
            <person name="Burton P."/>
            <person name="Vavrova-Anderson J."/>
            <person name="Brown R."/>
            <person name="Browne H."/>
            <person name="Corton N."/>
            <person name="Hauser H."/>
            <person name="Gamble J."/>
            <person name="Gilderthorp R."/>
            <person name="Marcello L."/>
            <person name="McQuillan J."/>
            <person name="Otto T.D."/>
            <person name="Quail M.A."/>
            <person name="Sanders M.J."/>
            <person name="van Tonder A."/>
            <person name="Ginger M.L."/>
            <person name="Field M.C."/>
            <person name="Barry J.D."/>
            <person name="Hertz-Fowler C."/>
            <person name="Berriman M."/>
        </authorList>
    </citation>
    <scope>NUCLEOTIDE SEQUENCE</scope>
    <source>
        <strain evidence="2">IL3000</strain>
    </source>
</reference>
<dbReference type="EMBL" id="HE575321">
    <property type="protein sequence ID" value="CCC91819.1"/>
    <property type="molecule type" value="Genomic_DNA"/>
</dbReference>
<organism evidence="2">
    <name type="scientific">Trypanosoma congolense (strain IL3000)</name>
    <dbReference type="NCBI Taxonomy" id="1068625"/>
    <lineage>
        <taxon>Eukaryota</taxon>
        <taxon>Discoba</taxon>
        <taxon>Euglenozoa</taxon>
        <taxon>Kinetoplastea</taxon>
        <taxon>Metakinetoplastina</taxon>
        <taxon>Trypanosomatida</taxon>
        <taxon>Trypanosomatidae</taxon>
        <taxon>Trypanosoma</taxon>
        <taxon>Nannomonas</taxon>
    </lineage>
</organism>
<proteinExistence type="predicted"/>